<protein>
    <submittedName>
        <fullName evidence="1">Uncharacterized protein</fullName>
    </submittedName>
</protein>
<dbReference type="EMBL" id="JBHUIP010000003">
    <property type="protein sequence ID" value="MFD2261949.1"/>
    <property type="molecule type" value="Genomic_DNA"/>
</dbReference>
<name>A0ABW5DLZ5_9PROT</name>
<evidence type="ECO:0000313" key="1">
    <source>
        <dbReference type="EMBL" id="MFD2261949.1"/>
    </source>
</evidence>
<reference evidence="2" key="1">
    <citation type="journal article" date="2019" name="Int. J. Syst. Evol. Microbiol.">
        <title>The Global Catalogue of Microorganisms (GCM) 10K type strain sequencing project: providing services to taxonomists for standard genome sequencing and annotation.</title>
        <authorList>
            <consortium name="The Broad Institute Genomics Platform"/>
            <consortium name="The Broad Institute Genome Sequencing Center for Infectious Disease"/>
            <person name="Wu L."/>
            <person name="Ma J."/>
        </authorList>
    </citation>
    <scope>NUCLEOTIDE SEQUENCE [LARGE SCALE GENOMIC DNA]</scope>
    <source>
        <strain evidence="2">CGMCC 1.19062</strain>
    </source>
</reference>
<accession>A0ABW5DLZ5</accession>
<proteinExistence type="predicted"/>
<evidence type="ECO:0000313" key="2">
    <source>
        <dbReference type="Proteomes" id="UP001597295"/>
    </source>
</evidence>
<dbReference type="Proteomes" id="UP001597295">
    <property type="component" value="Unassembled WGS sequence"/>
</dbReference>
<dbReference type="RefSeq" id="WP_379874862.1">
    <property type="nucleotide sequence ID" value="NZ_JBHUIP010000003.1"/>
</dbReference>
<gene>
    <name evidence="1" type="ORF">ACFSM5_03555</name>
</gene>
<keyword evidence="2" id="KW-1185">Reference proteome</keyword>
<organism evidence="1 2">
    <name type="scientific">Lacibacterium aquatile</name>
    <dbReference type="NCBI Taxonomy" id="1168082"/>
    <lineage>
        <taxon>Bacteria</taxon>
        <taxon>Pseudomonadati</taxon>
        <taxon>Pseudomonadota</taxon>
        <taxon>Alphaproteobacteria</taxon>
        <taxon>Rhodospirillales</taxon>
        <taxon>Rhodospirillaceae</taxon>
    </lineage>
</organism>
<comment type="caution">
    <text evidence="1">The sequence shown here is derived from an EMBL/GenBank/DDBJ whole genome shotgun (WGS) entry which is preliminary data.</text>
</comment>
<sequence length="102" mass="11167">MILNGHDSISDLRSVLGGGAIEQAREMFMAAGRLVSGFLMVSSSQINLASTLGRAPFFHGGIKSQNCGAYRDKETDGWRDALIMKCKKTYREDPKGLRRCLG</sequence>